<sequence length="304" mass="36252">MIHIACNIDSHYVRHCAVMLVSLFENNRREEFCVHVIARGLSDGNREILTQLAAKYGSRVLFYEPDLRLLEGFTIRKFSKRISMATYYRCILSALLPREVDRVLYLDCDIVVMGDIRPLWDTPLDGVGVAAVEDMGCREAARYEVLKYPMEDSYFNAGVLLVNLAYWREHDVPRACVDYYHRYPERILFNDQDLLNSVLRGHKRLVDLKWNVQDAFYRLSLQQDEAWRGRLDGVLQNPVILHFTNRKPWEYDSQHPLREVYFRYQDLTPWRGQRVLNNPLMRVRRFFRLLPFYVHLRRAKYVRL</sequence>
<dbReference type="GO" id="GO:0016757">
    <property type="term" value="F:glycosyltransferase activity"/>
    <property type="evidence" value="ECO:0007669"/>
    <property type="project" value="UniProtKB-KW"/>
</dbReference>
<keyword evidence="3" id="KW-0479">Metal-binding</keyword>
<keyword evidence="1" id="KW-0328">Glycosyltransferase</keyword>
<name>A0A9D2A4L1_9BACE</name>
<evidence type="ECO:0000313" key="4">
    <source>
        <dbReference type="EMBL" id="HIZ01788.1"/>
    </source>
</evidence>
<dbReference type="Gene3D" id="3.90.550.10">
    <property type="entry name" value="Spore Coat Polysaccharide Biosynthesis Protein SpsA, Chain A"/>
    <property type="match status" value="1"/>
</dbReference>
<accession>A0A9D2A4L1</accession>
<evidence type="ECO:0000256" key="3">
    <source>
        <dbReference type="ARBA" id="ARBA00022723"/>
    </source>
</evidence>
<dbReference type="AlphaFoldDB" id="A0A9D2A4L1"/>
<dbReference type="GO" id="GO:0046872">
    <property type="term" value="F:metal ion binding"/>
    <property type="evidence" value="ECO:0007669"/>
    <property type="project" value="UniProtKB-KW"/>
</dbReference>
<protein>
    <submittedName>
        <fullName evidence="4">Glycosyltransferase family 8 protein</fullName>
    </submittedName>
</protein>
<evidence type="ECO:0000256" key="1">
    <source>
        <dbReference type="ARBA" id="ARBA00022676"/>
    </source>
</evidence>
<dbReference type="InterPro" id="IPR050748">
    <property type="entry name" value="Glycosyltrans_8_dom-fam"/>
</dbReference>
<dbReference type="EMBL" id="DXCK01000084">
    <property type="protein sequence ID" value="HIZ01788.1"/>
    <property type="molecule type" value="Genomic_DNA"/>
</dbReference>
<gene>
    <name evidence="4" type="ORF">H9819_05975</name>
</gene>
<dbReference type="InterPro" id="IPR029044">
    <property type="entry name" value="Nucleotide-diphossugar_trans"/>
</dbReference>
<dbReference type="SUPFAM" id="SSF53448">
    <property type="entry name" value="Nucleotide-diphospho-sugar transferases"/>
    <property type="match status" value="1"/>
</dbReference>
<keyword evidence="2" id="KW-0808">Transferase</keyword>
<evidence type="ECO:0000313" key="5">
    <source>
        <dbReference type="Proteomes" id="UP000824023"/>
    </source>
</evidence>
<dbReference type="Proteomes" id="UP000824023">
    <property type="component" value="Unassembled WGS sequence"/>
</dbReference>
<dbReference type="PANTHER" id="PTHR13778">
    <property type="entry name" value="GLYCOSYLTRANSFERASE 8 DOMAIN-CONTAINING PROTEIN"/>
    <property type="match status" value="1"/>
</dbReference>
<proteinExistence type="predicted"/>
<dbReference type="PANTHER" id="PTHR13778:SF47">
    <property type="entry name" value="LIPOPOLYSACCHARIDE 1,3-GALACTOSYLTRANSFERASE"/>
    <property type="match status" value="1"/>
</dbReference>
<comment type="caution">
    <text evidence="4">The sequence shown here is derived from an EMBL/GenBank/DDBJ whole genome shotgun (WGS) entry which is preliminary data.</text>
</comment>
<organism evidence="4 5">
    <name type="scientific">Candidatus Bacteroides merdipullorum</name>
    <dbReference type="NCBI Taxonomy" id="2838474"/>
    <lineage>
        <taxon>Bacteria</taxon>
        <taxon>Pseudomonadati</taxon>
        <taxon>Bacteroidota</taxon>
        <taxon>Bacteroidia</taxon>
        <taxon>Bacteroidales</taxon>
        <taxon>Bacteroidaceae</taxon>
        <taxon>Bacteroides</taxon>
    </lineage>
</organism>
<dbReference type="InterPro" id="IPR002495">
    <property type="entry name" value="Glyco_trans_8"/>
</dbReference>
<dbReference type="CDD" id="cd04194">
    <property type="entry name" value="GT8_A4GalT_like"/>
    <property type="match status" value="1"/>
</dbReference>
<evidence type="ECO:0000256" key="2">
    <source>
        <dbReference type="ARBA" id="ARBA00022679"/>
    </source>
</evidence>
<reference evidence="4" key="2">
    <citation type="submission" date="2021-04" db="EMBL/GenBank/DDBJ databases">
        <authorList>
            <person name="Gilroy R."/>
        </authorList>
    </citation>
    <scope>NUCLEOTIDE SEQUENCE</scope>
    <source>
        <strain evidence="4">ChiHjej12B11-24981</strain>
    </source>
</reference>
<reference evidence="4" key="1">
    <citation type="journal article" date="2021" name="PeerJ">
        <title>Extensive microbial diversity within the chicken gut microbiome revealed by metagenomics and culture.</title>
        <authorList>
            <person name="Gilroy R."/>
            <person name="Ravi A."/>
            <person name="Getino M."/>
            <person name="Pursley I."/>
            <person name="Horton D.L."/>
            <person name="Alikhan N.F."/>
            <person name="Baker D."/>
            <person name="Gharbi K."/>
            <person name="Hall N."/>
            <person name="Watson M."/>
            <person name="Adriaenssens E.M."/>
            <person name="Foster-Nyarko E."/>
            <person name="Jarju S."/>
            <person name="Secka A."/>
            <person name="Antonio M."/>
            <person name="Oren A."/>
            <person name="Chaudhuri R.R."/>
            <person name="La Ragione R."/>
            <person name="Hildebrand F."/>
            <person name="Pallen M.J."/>
        </authorList>
    </citation>
    <scope>NUCLEOTIDE SEQUENCE</scope>
    <source>
        <strain evidence="4">ChiHjej12B11-24981</strain>
    </source>
</reference>
<dbReference type="Pfam" id="PF01501">
    <property type="entry name" value="Glyco_transf_8"/>
    <property type="match status" value="1"/>
</dbReference>